<evidence type="ECO:0000256" key="1">
    <source>
        <dbReference type="ARBA" id="ARBA00004141"/>
    </source>
</evidence>
<keyword evidence="4" id="KW-0378">Hydrolase</keyword>
<evidence type="ECO:0000256" key="7">
    <source>
        <dbReference type="SAM" id="Phobius"/>
    </source>
</evidence>
<evidence type="ECO:0000256" key="4">
    <source>
        <dbReference type="ARBA" id="ARBA00022801"/>
    </source>
</evidence>
<protein>
    <submittedName>
        <fullName evidence="9">Membrane associated serine protease, rhomboid family</fullName>
    </submittedName>
</protein>
<dbReference type="CDD" id="cd19756">
    <property type="entry name" value="Bbox2"/>
    <property type="match status" value="1"/>
</dbReference>
<evidence type="ECO:0000256" key="5">
    <source>
        <dbReference type="ARBA" id="ARBA00022989"/>
    </source>
</evidence>
<dbReference type="Gene3D" id="1.20.1540.10">
    <property type="entry name" value="Rhomboid-like"/>
    <property type="match status" value="1"/>
</dbReference>
<feature type="transmembrane region" description="Helical" evidence="7">
    <location>
        <begin position="72"/>
        <end position="95"/>
    </location>
</feature>
<evidence type="ECO:0000313" key="10">
    <source>
        <dbReference type="Proteomes" id="UP000219435"/>
    </source>
</evidence>
<dbReference type="SUPFAM" id="SSF57845">
    <property type="entry name" value="B-box zinc-binding domain"/>
    <property type="match status" value="1"/>
</dbReference>
<accession>A0A285VH95</accession>
<feature type="transmembrane region" description="Helical" evidence="7">
    <location>
        <begin position="215"/>
        <end position="232"/>
    </location>
</feature>
<dbReference type="Pfam" id="PF01694">
    <property type="entry name" value="Rhomboid"/>
    <property type="match status" value="1"/>
</dbReference>
<feature type="transmembrane region" description="Helical" evidence="7">
    <location>
        <begin position="124"/>
        <end position="151"/>
    </location>
</feature>
<keyword evidence="5 7" id="KW-1133">Transmembrane helix</keyword>
<dbReference type="GO" id="GO:0004252">
    <property type="term" value="F:serine-type endopeptidase activity"/>
    <property type="evidence" value="ECO:0007669"/>
    <property type="project" value="InterPro"/>
</dbReference>
<feature type="domain" description="Peptidase S54 rhomboid" evidence="8">
    <location>
        <begin position="122"/>
        <end position="251"/>
    </location>
</feature>
<dbReference type="InterPro" id="IPR050925">
    <property type="entry name" value="Rhomboid_protease_S54"/>
</dbReference>
<feature type="transmembrane region" description="Helical" evidence="7">
    <location>
        <begin position="238"/>
        <end position="255"/>
    </location>
</feature>
<sequence>MDQPAPLPATCYRHPDRPTGIVCTRCGRPICPECMVPASVGFQCPECVRAGNATVRTARTGGLRAAGRRWGVVTLALIALNVAMFVVTAVSAFSVGNSPADNQRSPVFVDLAQWPAGVHYLDEWWRVLTAAFLHIGPVHLAMNMLALLIFGSELERQLGRARYVAVYLASALGGAVAIQVLGDPNVVVAGASAAIYGLLGALGVLMLAGRQDVRGLLTLLAINVFISFLPGISLLGHLGGLVAGALAAGVLLLVRRRPQFQVAGVGLLAVVLLVVALTVPTLTVLNL</sequence>
<evidence type="ECO:0000313" key="9">
    <source>
        <dbReference type="EMBL" id="SOC53420.1"/>
    </source>
</evidence>
<dbReference type="SUPFAM" id="SSF144091">
    <property type="entry name" value="Rhomboid-like"/>
    <property type="match status" value="1"/>
</dbReference>
<dbReference type="GO" id="GO:0016020">
    <property type="term" value="C:membrane"/>
    <property type="evidence" value="ECO:0007669"/>
    <property type="project" value="UniProtKB-SubCell"/>
</dbReference>
<dbReference type="InterPro" id="IPR022764">
    <property type="entry name" value="Peptidase_S54_rhomboid_dom"/>
</dbReference>
<dbReference type="PANTHER" id="PTHR43731:SF14">
    <property type="entry name" value="PRESENILIN-ASSOCIATED RHOMBOID-LIKE PROTEIN, MITOCHONDRIAL"/>
    <property type="match status" value="1"/>
</dbReference>
<evidence type="ECO:0000259" key="8">
    <source>
        <dbReference type="Pfam" id="PF01694"/>
    </source>
</evidence>
<dbReference type="PANTHER" id="PTHR43731">
    <property type="entry name" value="RHOMBOID PROTEASE"/>
    <property type="match status" value="1"/>
</dbReference>
<dbReference type="Proteomes" id="UP000219435">
    <property type="component" value="Unassembled WGS sequence"/>
</dbReference>
<dbReference type="GO" id="GO:0006508">
    <property type="term" value="P:proteolysis"/>
    <property type="evidence" value="ECO:0007669"/>
    <property type="project" value="UniProtKB-KW"/>
</dbReference>
<reference evidence="10" key="1">
    <citation type="submission" date="2017-08" db="EMBL/GenBank/DDBJ databases">
        <authorList>
            <person name="Varghese N."/>
            <person name="Submissions S."/>
        </authorList>
    </citation>
    <scope>NUCLEOTIDE SEQUENCE [LARGE SCALE GENOMIC DNA]</scope>
    <source>
        <strain evidence="10">DSM 4725</strain>
    </source>
</reference>
<name>A0A285VH95_9ACTN</name>
<evidence type="ECO:0000256" key="3">
    <source>
        <dbReference type="ARBA" id="ARBA00022692"/>
    </source>
</evidence>
<comment type="similarity">
    <text evidence="2">Belongs to the peptidase S54 family.</text>
</comment>
<feature type="transmembrane region" description="Helical" evidence="7">
    <location>
        <begin position="163"/>
        <end position="181"/>
    </location>
</feature>
<keyword evidence="9" id="KW-0645">Protease</keyword>
<feature type="transmembrane region" description="Helical" evidence="7">
    <location>
        <begin position="262"/>
        <end position="285"/>
    </location>
</feature>
<feature type="transmembrane region" description="Helical" evidence="7">
    <location>
        <begin position="187"/>
        <end position="208"/>
    </location>
</feature>
<keyword evidence="3 7" id="KW-0812">Transmembrane</keyword>
<organism evidence="9 10">
    <name type="scientific">Blastococcus aggregatus</name>
    <dbReference type="NCBI Taxonomy" id="38502"/>
    <lineage>
        <taxon>Bacteria</taxon>
        <taxon>Bacillati</taxon>
        <taxon>Actinomycetota</taxon>
        <taxon>Actinomycetes</taxon>
        <taxon>Geodermatophilales</taxon>
        <taxon>Geodermatophilaceae</taxon>
        <taxon>Blastococcus</taxon>
    </lineage>
</organism>
<dbReference type="AlphaFoldDB" id="A0A285VH95"/>
<proteinExistence type="inferred from homology"/>
<dbReference type="InterPro" id="IPR035952">
    <property type="entry name" value="Rhomboid-like_sf"/>
</dbReference>
<keyword evidence="10" id="KW-1185">Reference proteome</keyword>
<evidence type="ECO:0000256" key="6">
    <source>
        <dbReference type="ARBA" id="ARBA00023136"/>
    </source>
</evidence>
<gene>
    <name evidence="9" type="ORF">SAMN05660748_4445</name>
</gene>
<keyword evidence="6 7" id="KW-0472">Membrane</keyword>
<comment type="subcellular location">
    <subcellularLocation>
        <location evidence="1">Membrane</location>
        <topology evidence="1">Multi-pass membrane protein</topology>
    </subcellularLocation>
</comment>
<evidence type="ECO:0000256" key="2">
    <source>
        <dbReference type="ARBA" id="ARBA00009045"/>
    </source>
</evidence>
<dbReference type="EMBL" id="OBQI01000008">
    <property type="protein sequence ID" value="SOC53420.1"/>
    <property type="molecule type" value="Genomic_DNA"/>
</dbReference>